<dbReference type="FunFam" id="3.30.1140.32:FF:000002">
    <property type="entry name" value="30S ribosomal protein S3"/>
    <property type="match status" value="1"/>
</dbReference>
<feature type="compositionally biased region" description="Basic and acidic residues" evidence="13">
    <location>
        <begin position="353"/>
        <end position="371"/>
    </location>
</feature>
<evidence type="ECO:0000256" key="11">
    <source>
        <dbReference type="RuleBase" id="RU003624"/>
    </source>
</evidence>
<dbReference type="EMBL" id="JAMQYH010000029">
    <property type="protein sequence ID" value="KAJ1684489.1"/>
    <property type="molecule type" value="Genomic_DNA"/>
</dbReference>
<dbReference type="NCBIfam" id="TIGR01044">
    <property type="entry name" value="rplV_bact"/>
    <property type="match status" value="1"/>
</dbReference>
<dbReference type="InterPro" id="IPR015946">
    <property type="entry name" value="KH_dom-like_a/b"/>
</dbReference>
<dbReference type="InterPro" id="IPR057258">
    <property type="entry name" value="Ribosomal_uS3"/>
</dbReference>
<feature type="compositionally biased region" description="Low complexity" evidence="13">
    <location>
        <begin position="339"/>
        <end position="350"/>
    </location>
</feature>
<evidence type="ECO:0000256" key="6">
    <source>
        <dbReference type="ARBA" id="ARBA00023274"/>
    </source>
</evidence>
<evidence type="ECO:0000256" key="13">
    <source>
        <dbReference type="SAM" id="MobiDB-lite"/>
    </source>
</evidence>
<accession>A0A9P9Z8V8</accession>
<proteinExistence type="inferred from homology"/>
<gene>
    <name evidence="15" type="ORF">LUZ63_020244</name>
</gene>
<dbReference type="GO" id="GO:0019843">
    <property type="term" value="F:rRNA binding"/>
    <property type="evidence" value="ECO:0007669"/>
    <property type="project" value="UniProtKB-KW"/>
</dbReference>
<name>A0A9P9Z8V8_9POAL</name>
<evidence type="ECO:0000256" key="1">
    <source>
        <dbReference type="ARBA" id="ARBA00009451"/>
    </source>
</evidence>
<comment type="similarity">
    <text evidence="2 11">Belongs to the universal ribosomal protein uS3 family.</text>
</comment>
<keyword evidence="4 10" id="KW-0694">RNA-binding</keyword>
<dbReference type="PROSITE" id="PS00548">
    <property type="entry name" value="RIBOSOMAL_S3"/>
    <property type="match status" value="1"/>
</dbReference>
<evidence type="ECO:0000256" key="9">
    <source>
        <dbReference type="ARBA" id="ARBA00035473"/>
    </source>
</evidence>
<dbReference type="SMART" id="SM00322">
    <property type="entry name" value="KH"/>
    <property type="match status" value="1"/>
</dbReference>
<dbReference type="Proteomes" id="UP001151287">
    <property type="component" value="Unassembled WGS sequence"/>
</dbReference>
<feature type="region of interest" description="Disordered" evidence="13">
    <location>
        <begin position="336"/>
        <end position="402"/>
    </location>
</feature>
<dbReference type="GO" id="GO:0006412">
    <property type="term" value="P:translation"/>
    <property type="evidence" value="ECO:0007669"/>
    <property type="project" value="InterPro"/>
</dbReference>
<evidence type="ECO:0000256" key="8">
    <source>
        <dbReference type="ARBA" id="ARBA00035285"/>
    </source>
</evidence>
<evidence type="ECO:0000256" key="3">
    <source>
        <dbReference type="ARBA" id="ARBA00022730"/>
    </source>
</evidence>
<keyword evidence="3" id="KW-0699">rRNA-binding</keyword>
<sequence length="402" mass="43814">MSTTERQRTSARRESLLGDEPGAFASARFARITPMKARRVVDLVRGLPVDDALALLQFAPQAASETVYKVLESAVANAETTEDLDRADLVVSVGRVDEGPTLKRWRPRAQGRATRINKRTSHITLAVQPADLVKARGTRWYADKLYKSYVGEDVAIRRLLTKKVGDTELTRAGIAKVEIERTRDRVRVDIHTARPGIVIGRRGATADLVRAELEKLTGKQVQLNILEVKQPEIDAQLVAQGVAEQLAGRVQFRRAMKKAIQTSMRSGAKGVRIQCSGRLNGAEMSRSEFYREGRVPLHTLRADIDYGFFEAKTTFGRIGVKVWIYKGEVAGTRAEREAQQAARAGAPGRNRGARGERPGRGNRPTRADRQGGEATEGAPAEATASASTESAAPAAAPTGQEG</sequence>
<dbReference type="Gene3D" id="3.30.300.20">
    <property type="match status" value="1"/>
</dbReference>
<dbReference type="InterPro" id="IPR005727">
    <property type="entry name" value="Ribosomal_uL22_bac/chlpt-type"/>
</dbReference>
<dbReference type="GO" id="GO:0022627">
    <property type="term" value="C:cytosolic small ribosomal subunit"/>
    <property type="evidence" value="ECO:0007669"/>
    <property type="project" value="TreeGrafter"/>
</dbReference>
<evidence type="ECO:0000256" key="2">
    <source>
        <dbReference type="ARBA" id="ARBA00010761"/>
    </source>
</evidence>
<keyword evidence="6 11" id="KW-0687">Ribonucleoprotein</keyword>
<evidence type="ECO:0000256" key="10">
    <source>
        <dbReference type="PROSITE-ProRule" id="PRU00118"/>
    </source>
</evidence>
<organism evidence="15 16">
    <name type="scientific">Rhynchospora breviuscula</name>
    <dbReference type="NCBI Taxonomy" id="2022672"/>
    <lineage>
        <taxon>Eukaryota</taxon>
        <taxon>Viridiplantae</taxon>
        <taxon>Streptophyta</taxon>
        <taxon>Embryophyta</taxon>
        <taxon>Tracheophyta</taxon>
        <taxon>Spermatophyta</taxon>
        <taxon>Magnoliopsida</taxon>
        <taxon>Liliopsida</taxon>
        <taxon>Poales</taxon>
        <taxon>Cyperaceae</taxon>
        <taxon>Cyperoideae</taxon>
        <taxon>Rhynchosporeae</taxon>
        <taxon>Rhynchospora</taxon>
    </lineage>
</organism>
<protein>
    <recommendedName>
        <fullName evidence="8">Large ribosomal subunit protein uL22c</fullName>
    </recommendedName>
    <alternativeName>
        <fullName evidence="9">30S ribosomal protein S3, chloroplastic</fullName>
    </alternativeName>
    <alternativeName>
        <fullName evidence="7">Small ribosomal subunit protein uS3c</fullName>
    </alternativeName>
</protein>
<dbReference type="InterPro" id="IPR018260">
    <property type="entry name" value="Ribosomal_uL22_CS"/>
</dbReference>
<feature type="compositionally biased region" description="Low complexity" evidence="13">
    <location>
        <begin position="372"/>
        <end position="402"/>
    </location>
</feature>
<dbReference type="PROSITE" id="PS00464">
    <property type="entry name" value="RIBOSOMAL_L22"/>
    <property type="match status" value="1"/>
</dbReference>
<dbReference type="OrthoDB" id="599002at2759"/>
<dbReference type="InterPro" id="IPR001063">
    <property type="entry name" value="Ribosomal_uL22"/>
</dbReference>
<keyword evidence="5 11" id="KW-0689">Ribosomal protein</keyword>
<dbReference type="CDD" id="cd00336">
    <property type="entry name" value="Ribosomal_L22"/>
    <property type="match status" value="1"/>
</dbReference>
<evidence type="ECO:0000256" key="5">
    <source>
        <dbReference type="ARBA" id="ARBA00022980"/>
    </source>
</evidence>
<dbReference type="PROSITE" id="PS50823">
    <property type="entry name" value="KH_TYPE_2"/>
    <property type="match status" value="1"/>
</dbReference>
<evidence type="ECO:0000256" key="7">
    <source>
        <dbReference type="ARBA" id="ARBA00035154"/>
    </source>
</evidence>
<dbReference type="HAMAP" id="MF_01331_B">
    <property type="entry name" value="Ribosomal_uL22_B"/>
    <property type="match status" value="1"/>
</dbReference>
<feature type="domain" description="KH type-2" evidence="14">
    <location>
        <begin position="156"/>
        <end position="229"/>
    </location>
</feature>
<keyword evidence="16" id="KW-1185">Reference proteome</keyword>
<comment type="similarity">
    <text evidence="1 12">Belongs to the universal ribosomal protein uL22 family.</text>
</comment>
<dbReference type="FunFam" id="3.30.300.20:FF:000001">
    <property type="entry name" value="30S ribosomal protein S3"/>
    <property type="match status" value="1"/>
</dbReference>
<dbReference type="Pfam" id="PF00237">
    <property type="entry name" value="Ribosomal_L22"/>
    <property type="match status" value="1"/>
</dbReference>
<dbReference type="GO" id="GO:0015934">
    <property type="term" value="C:large ribosomal subunit"/>
    <property type="evidence" value="ECO:0007669"/>
    <property type="project" value="InterPro"/>
</dbReference>
<dbReference type="InterPro" id="IPR005704">
    <property type="entry name" value="Ribosomal_uS3_bac-typ"/>
</dbReference>
<dbReference type="InterPro" id="IPR018280">
    <property type="entry name" value="Ribosomal_uS3_CS"/>
</dbReference>
<dbReference type="AlphaFoldDB" id="A0A9P9Z8V8"/>
<dbReference type="SUPFAM" id="SSF54821">
    <property type="entry name" value="Ribosomal protein S3 C-terminal domain"/>
    <property type="match status" value="1"/>
</dbReference>
<comment type="caution">
    <text evidence="15">The sequence shown here is derived from an EMBL/GenBank/DDBJ whole genome shotgun (WGS) entry which is preliminary data.</text>
</comment>
<dbReference type="InterPro" id="IPR004087">
    <property type="entry name" value="KH_dom"/>
</dbReference>
<dbReference type="GO" id="GO:0003735">
    <property type="term" value="F:structural constituent of ribosome"/>
    <property type="evidence" value="ECO:0007669"/>
    <property type="project" value="InterPro"/>
</dbReference>
<evidence type="ECO:0000313" key="16">
    <source>
        <dbReference type="Proteomes" id="UP001151287"/>
    </source>
</evidence>
<dbReference type="InterPro" id="IPR001351">
    <property type="entry name" value="Ribosomal_uS3_C"/>
</dbReference>
<evidence type="ECO:0000313" key="15">
    <source>
        <dbReference type="EMBL" id="KAJ1684489.1"/>
    </source>
</evidence>
<dbReference type="Pfam" id="PF07650">
    <property type="entry name" value="KH_2"/>
    <property type="match status" value="1"/>
</dbReference>
<dbReference type="HAMAP" id="MF_01309_B">
    <property type="entry name" value="Ribosomal_uS3_B"/>
    <property type="match status" value="1"/>
</dbReference>
<dbReference type="InterPro" id="IPR036419">
    <property type="entry name" value="Ribosomal_S3_C_sf"/>
</dbReference>
<dbReference type="CDD" id="cd02412">
    <property type="entry name" value="KH-II_30S_S3"/>
    <property type="match status" value="1"/>
</dbReference>
<dbReference type="InterPro" id="IPR036394">
    <property type="entry name" value="Ribosomal_uL22_sf"/>
</dbReference>
<dbReference type="Pfam" id="PF00189">
    <property type="entry name" value="Ribosomal_S3_C"/>
    <property type="match status" value="1"/>
</dbReference>
<evidence type="ECO:0000259" key="14">
    <source>
        <dbReference type="PROSITE" id="PS50823"/>
    </source>
</evidence>
<dbReference type="PANTHER" id="PTHR11760:SF19">
    <property type="entry name" value="SMALL RIBOSOMAL SUBUNIT PROTEIN US3C"/>
    <property type="match status" value="1"/>
</dbReference>
<dbReference type="InterPro" id="IPR009019">
    <property type="entry name" value="KH_sf_prok-type"/>
</dbReference>
<dbReference type="SUPFAM" id="SSF54843">
    <property type="entry name" value="Ribosomal protein L22"/>
    <property type="match status" value="1"/>
</dbReference>
<evidence type="ECO:0000256" key="4">
    <source>
        <dbReference type="ARBA" id="ARBA00022884"/>
    </source>
</evidence>
<dbReference type="InterPro" id="IPR004044">
    <property type="entry name" value="KH_dom_type_2"/>
</dbReference>
<dbReference type="PANTHER" id="PTHR11760">
    <property type="entry name" value="30S/40S RIBOSOMAL PROTEIN S3"/>
    <property type="match status" value="1"/>
</dbReference>
<dbReference type="Gene3D" id="3.90.470.10">
    <property type="entry name" value="Ribosomal protein L22/L17"/>
    <property type="match status" value="1"/>
</dbReference>
<dbReference type="SUPFAM" id="SSF54814">
    <property type="entry name" value="Prokaryotic type KH domain (KH-domain type II)"/>
    <property type="match status" value="1"/>
</dbReference>
<dbReference type="NCBIfam" id="TIGR01009">
    <property type="entry name" value="rpsC_bact"/>
    <property type="match status" value="1"/>
</dbReference>
<evidence type="ECO:0000256" key="12">
    <source>
        <dbReference type="RuleBase" id="RU004005"/>
    </source>
</evidence>
<dbReference type="Gene3D" id="3.30.1140.32">
    <property type="entry name" value="Ribosomal protein S3, C-terminal domain"/>
    <property type="match status" value="1"/>
</dbReference>
<reference evidence="15" key="1">
    <citation type="journal article" date="2022" name="Cell">
        <title>Repeat-based holocentromeres influence genome architecture and karyotype evolution.</title>
        <authorList>
            <person name="Hofstatter P.G."/>
            <person name="Thangavel G."/>
            <person name="Lux T."/>
            <person name="Neumann P."/>
            <person name="Vondrak T."/>
            <person name="Novak P."/>
            <person name="Zhang M."/>
            <person name="Costa L."/>
            <person name="Castellani M."/>
            <person name="Scott A."/>
            <person name="Toegelov H."/>
            <person name="Fuchs J."/>
            <person name="Mata-Sucre Y."/>
            <person name="Dias Y."/>
            <person name="Vanzela A.L.L."/>
            <person name="Huettel B."/>
            <person name="Almeida C.C.S."/>
            <person name="Simkova H."/>
            <person name="Souza G."/>
            <person name="Pedrosa-Harand A."/>
            <person name="Macas J."/>
            <person name="Mayer K.F.X."/>
            <person name="Houben A."/>
            <person name="Marques A."/>
        </authorList>
    </citation>
    <scope>NUCLEOTIDE SEQUENCE</scope>
    <source>
        <strain evidence="15">RhyBre1mFocal</strain>
    </source>
</reference>